<evidence type="ECO:0000256" key="1">
    <source>
        <dbReference type="SAM" id="Coils"/>
    </source>
</evidence>
<evidence type="ECO:0000259" key="3">
    <source>
        <dbReference type="Pfam" id="PF05670"/>
    </source>
</evidence>
<feature type="domain" description="NFACT RNA-binding" evidence="3">
    <location>
        <begin position="419"/>
        <end position="509"/>
    </location>
</feature>
<keyword evidence="5" id="KW-1185">Reference proteome</keyword>
<evidence type="ECO:0000256" key="2">
    <source>
        <dbReference type="SAM" id="MobiDB-lite"/>
    </source>
</evidence>
<gene>
    <name evidence="4" type="ORF">NATSA_06700</name>
</gene>
<dbReference type="InterPro" id="IPR051608">
    <property type="entry name" value="RQC_Subunit_NEMF"/>
</dbReference>
<dbReference type="Proteomes" id="UP000673975">
    <property type="component" value="Unassembled WGS sequence"/>
</dbReference>
<dbReference type="PANTHER" id="PTHR15239">
    <property type="entry name" value="NUCLEAR EXPORT MEDIATOR FACTOR NEMF"/>
    <property type="match status" value="1"/>
</dbReference>
<feature type="coiled-coil region" evidence="1">
    <location>
        <begin position="256"/>
        <end position="283"/>
    </location>
</feature>
<evidence type="ECO:0000313" key="5">
    <source>
        <dbReference type="Proteomes" id="UP000673975"/>
    </source>
</evidence>
<dbReference type="GO" id="GO:0043023">
    <property type="term" value="F:ribosomal large subunit binding"/>
    <property type="evidence" value="ECO:0007669"/>
    <property type="project" value="TreeGrafter"/>
</dbReference>
<dbReference type="EMBL" id="JAFIDN010000004">
    <property type="protein sequence ID" value="MBP3192345.1"/>
    <property type="molecule type" value="Genomic_DNA"/>
</dbReference>
<dbReference type="GO" id="GO:0072344">
    <property type="term" value="P:rescue of stalled ribosome"/>
    <property type="evidence" value="ECO:0007669"/>
    <property type="project" value="TreeGrafter"/>
</dbReference>
<protein>
    <submittedName>
        <fullName evidence="4">DUF814 domain-containing protein</fullName>
    </submittedName>
</protein>
<dbReference type="Pfam" id="PF05833">
    <property type="entry name" value="NFACT_N"/>
    <property type="match status" value="1"/>
</dbReference>
<feature type="region of interest" description="Disordered" evidence="2">
    <location>
        <begin position="132"/>
        <end position="156"/>
    </location>
</feature>
<dbReference type="RefSeq" id="WP_210511246.1">
    <property type="nucleotide sequence ID" value="NZ_JAFIDN010000004.1"/>
</dbReference>
<organism evidence="4 5">
    <name type="scientific">Natronogracilivirga saccharolytica</name>
    <dbReference type="NCBI Taxonomy" id="2812953"/>
    <lineage>
        <taxon>Bacteria</taxon>
        <taxon>Pseudomonadati</taxon>
        <taxon>Balneolota</taxon>
        <taxon>Balneolia</taxon>
        <taxon>Balneolales</taxon>
        <taxon>Cyclonatronaceae</taxon>
        <taxon>Natronogracilivirga</taxon>
    </lineage>
</organism>
<sequence>MNNFYTLNSLAAELRYKISDKEITEVISFQKDRIDFFLSPEETGKLSFVASSPGTALFLDSRTGKPMRNAASFFPEISGLTVKTIEMMSDADRLISVSFKSGPYHLIFKPFSSRPNVFLVKDDIIISSFKDDAGMSGKPAPKPHPPVSESQPDALKPARSVKEKIITVDKRFPRGIITDVSDVFRLDECSDEQLINHIRDLQKKLYSPGQVSITAEGNISLLPPSCLSHPPEKTFDSVNDAVRALHIARNRDWRLLPRKNELVKKLRKRLQGLQKQEEQFSKEPERRKKADTLEHYGHLLMSRPDAAVPASEEKITIADWADNGNEIDVAVIPGMTLIDQAQRYYDKAASIRKEIAMSATKKKQLETQKKEISDRLEELEQLDHPSALEKWLKKNTDRLQQLGLAATGKKQEARPYRTVRAGNYEVWIGKSAKSNDEMLRMAHKEDIWMHVRGAAGSHVIVRNGGDQGWPDERTLLQAASFAAAYSRQSGSSLVPVMMAKRKHVRKPKGAQPGAATVTNERVELVTPSKPEMAGS</sequence>
<reference evidence="4" key="1">
    <citation type="submission" date="2021-02" db="EMBL/GenBank/DDBJ databases">
        <title>Natronogracilivirga saccharolytica gen. nov. sp. nov. a new anaerobic, haloalkiliphilic carbohydrate-fermenting bacterium from soda lake and proposing of Cyclonatronumiaceae fam. nov. in the phylum Balneolaeota.</title>
        <authorList>
            <person name="Zhilina T.N."/>
            <person name="Sorokin D.Y."/>
            <person name="Zavarzina D.G."/>
            <person name="Toshchakov S.V."/>
            <person name="Kublanov I.V."/>
        </authorList>
    </citation>
    <scope>NUCLEOTIDE SEQUENCE</scope>
    <source>
        <strain evidence="4">Z-1702</strain>
    </source>
</reference>
<dbReference type="GO" id="GO:1990112">
    <property type="term" value="C:RQC complex"/>
    <property type="evidence" value="ECO:0007669"/>
    <property type="project" value="TreeGrafter"/>
</dbReference>
<keyword evidence="1" id="KW-0175">Coiled coil</keyword>
<proteinExistence type="predicted"/>
<name>A0A8J7RK85_9BACT</name>
<dbReference type="GO" id="GO:0000049">
    <property type="term" value="F:tRNA binding"/>
    <property type="evidence" value="ECO:0007669"/>
    <property type="project" value="TreeGrafter"/>
</dbReference>
<dbReference type="AlphaFoldDB" id="A0A8J7RK85"/>
<dbReference type="Pfam" id="PF05670">
    <property type="entry name" value="NFACT-R_1"/>
    <property type="match status" value="1"/>
</dbReference>
<accession>A0A8J7RK85</accession>
<comment type="caution">
    <text evidence="4">The sequence shown here is derived from an EMBL/GenBank/DDBJ whole genome shotgun (WGS) entry which is preliminary data.</text>
</comment>
<dbReference type="InterPro" id="IPR008532">
    <property type="entry name" value="NFACT_RNA-bd"/>
</dbReference>
<dbReference type="PANTHER" id="PTHR15239:SF6">
    <property type="entry name" value="RIBOSOME QUALITY CONTROL COMPLEX SUBUNIT NEMF"/>
    <property type="match status" value="1"/>
</dbReference>
<dbReference type="Gene3D" id="2.30.310.10">
    <property type="entry name" value="ibrinogen binding protein from staphylococcus aureus domain"/>
    <property type="match status" value="1"/>
</dbReference>
<evidence type="ECO:0000313" key="4">
    <source>
        <dbReference type="EMBL" id="MBP3192345.1"/>
    </source>
</evidence>